<organism evidence="2">
    <name type="scientific">bioreactor metagenome</name>
    <dbReference type="NCBI Taxonomy" id="1076179"/>
    <lineage>
        <taxon>unclassified sequences</taxon>
        <taxon>metagenomes</taxon>
        <taxon>ecological metagenomes</taxon>
    </lineage>
</organism>
<feature type="domain" description="Transcription-repair-coupling factor C-terminal" evidence="1">
    <location>
        <begin position="23"/>
        <end position="123"/>
    </location>
</feature>
<reference evidence="2" key="1">
    <citation type="submission" date="2019-08" db="EMBL/GenBank/DDBJ databases">
        <authorList>
            <person name="Kucharzyk K."/>
            <person name="Murdoch R.W."/>
            <person name="Higgins S."/>
            <person name="Loffler F."/>
        </authorList>
    </citation>
    <scope>NUCLEOTIDE SEQUENCE</scope>
</reference>
<accession>A0A645IVV5</accession>
<dbReference type="EC" id="3.6.4.-" evidence="2"/>
<dbReference type="Gene3D" id="3.90.1150.50">
    <property type="entry name" value="Transcription-repair-coupling factor, D7 domain"/>
    <property type="match status" value="1"/>
</dbReference>
<dbReference type="GO" id="GO:0006281">
    <property type="term" value="P:DNA repair"/>
    <property type="evidence" value="ECO:0007669"/>
    <property type="project" value="InterPro"/>
</dbReference>
<gene>
    <name evidence="2" type="primary">mfd_52</name>
    <name evidence="2" type="ORF">SDC9_200196</name>
</gene>
<sequence length="168" mass="18680">MASLKAGKEPDLLSPLSVTTDINLHSPALLPDDYCGDVHLRLSFYKKLATAKTPQQIDTLLEEIVDRFGKLPAQTQTLIDVHRLRVMSQPYGVIKVDAAPGIINITFKPQPPIDPMNIIQLVQKNKHIKLAGNDKLRIERELPDPKDRAHLVRDILRSLGKPTTEAAA</sequence>
<evidence type="ECO:0000259" key="1">
    <source>
        <dbReference type="SMART" id="SM00982"/>
    </source>
</evidence>
<keyword evidence="2" id="KW-0378">Hydrolase</keyword>
<evidence type="ECO:0000313" key="2">
    <source>
        <dbReference type="EMBL" id="MPN52534.1"/>
    </source>
</evidence>
<dbReference type="AlphaFoldDB" id="A0A645IVV5"/>
<dbReference type="Pfam" id="PF03461">
    <property type="entry name" value="TRCF"/>
    <property type="match status" value="1"/>
</dbReference>
<name>A0A645IVV5_9ZZZZ</name>
<dbReference type="GO" id="GO:0016787">
    <property type="term" value="F:hydrolase activity"/>
    <property type="evidence" value="ECO:0007669"/>
    <property type="project" value="UniProtKB-KW"/>
</dbReference>
<protein>
    <submittedName>
        <fullName evidence="2">Transcription-repair-coupling factor</fullName>
        <ecNumber evidence="2">3.6.4.-</ecNumber>
    </submittedName>
</protein>
<dbReference type="SUPFAM" id="SSF143517">
    <property type="entry name" value="TRCF domain-like"/>
    <property type="match status" value="1"/>
</dbReference>
<proteinExistence type="predicted"/>
<dbReference type="InterPro" id="IPR005118">
    <property type="entry name" value="TRCF_C"/>
</dbReference>
<dbReference type="SMART" id="SM00982">
    <property type="entry name" value="TRCF"/>
    <property type="match status" value="1"/>
</dbReference>
<comment type="caution">
    <text evidence="2">The sequence shown here is derived from an EMBL/GenBank/DDBJ whole genome shotgun (WGS) entry which is preliminary data.</text>
</comment>
<dbReference type="EMBL" id="VSSQ01118740">
    <property type="protein sequence ID" value="MPN52534.1"/>
    <property type="molecule type" value="Genomic_DNA"/>
</dbReference>
<dbReference type="InterPro" id="IPR037235">
    <property type="entry name" value="TRCF-like_C_D7"/>
</dbReference>